<reference evidence="1" key="1">
    <citation type="submission" date="2022-04" db="EMBL/GenBank/DDBJ databases">
        <title>A functionally conserved STORR gene fusion in Papaver species that diverged 16.8 million years ago.</title>
        <authorList>
            <person name="Catania T."/>
        </authorList>
    </citation>
    <scope>NUCLEOTIDE SEQUENCE</scope>
    <source>
        <strain evidence="1">S-188037</strain>
    </source>
</reference>
<sequence length="67" mass="7357">MKAELFILFCGVEGLYGVHQTIHNQEKLHLGEFRMGQGHRGGMTAKVKTVVYTASAGIPVNITRSKV</sequence>
<name>A0AAD4TFA4_9MAGN</name>
<dbReference type="InterPro" id="IPR036393">
    <property type="entry name" value="AceGlu_kinase-like_sf"/>
</dbReference>
<gene>
    <name evidence="1" type="ORF">MKW98_019755</name>
</gene>
<keyword evidence="2" id="KW-1185">Reference proteome</keyword>
<dbReference type="EMBL" id="JAJJMB010001902">
    <property type="protein sequence ID" value="KAI3954624.1"/>
    <property type="molecule type" value="Genomic_DNA"/>
</dbReference>
<evidence type="ECO:0000313" key="2">
    <source>
        <dbReference type="Proteomes" id="UP001202328"/>
    </source>
</evidence>
<accession>A0AAD4TFA4</accession>
<evidence type="ECO:0000313" key="1">
    <source>
        <dbReference type="EMBL" id="KAI3954624.1"/>
    </source>
</evidence>
<dbReference type="SUPFAM" id="SSF53633">
    <property type="entry name" value="Carbamate kinase-like"/>
    <property type="match status" value="1"/>
</dbReference>
<protein>
    <submittedName>
        <fullName evidence="1">Uncharacterized protein</fullName>
    </submittedName>
</protein>
<organism evidence="1 2">
    <name type="scientific">Papaver atlanticum</name>
    <dbReference type="NCBI Taxonomy" id="357466"/>
    <lineage>
        <taxon>Eukaryota</taxon>
        <taxon>Viridiplantae</taxon>
        <taxon>Streptophyta</taxon>
        <taxon>Embryophyta</taxon>
        <taxon>Tracheophyta</taxon>
        <taxon>Spermatophyta</taxon>
        <taxon>Magnoliopsida</taxon>
        <taxon>Ranunculales</taxon>
        <taxon>Papaveraceae</taxon>
        <taxon>Papaveroideae</taxon>
        <taxon>Papaver</taxon>
    </lineage>
</organism>
<proteinExistence type="predicted"/>
<dbReference type="Proteomes" id="UP001202328">
    <property type="component" value="Unassembled WGS sequence"/>
</dbReference>
<comment type="caution">
    <text evidence="1">The sequence shown here is derived from an EMBL/GenBank/DDBJ whole genome shotgun (WGS) entry which is preliminary data.</text>
</comment>
<dbReference type="AlphaFoldDB" id="A0AAD4TFA4"/>